<feature type="non-terminal residue" evidence="2">
    <location>
        <position position="69"/>
    </location>
</feature>
<sequence>MIRSADVALASGSCVAMLLALYGAFVFAPTERVMGDVQRIFYVHLPLAWIGFVAFGHACWAGIQYLRIG</sequence>
<dbReference type="AlphaFoldDB" id="A0A537LRL1"/>
<evidence type="ECO:0000256" key="1">
    <source>
        <dbReference type="SAM" id="Phobius"/>
    </source>
</evidence>
<dbReference type="Proteomes" id="UP000320393">
    <property type="component" value="Unassembled WGS sequence"/>
</dbReference>
<name>A0A537LRL1_9BACT</name>
<keyword evidence="1" id="KW-0472">Membrane</keyword>
<comment type="caution">
    <text evidence="2">The sequence shown here is derived from an EMBL/GenBank/DDBJ whole genome shotgun (WGS) entry which is preliminary data.</text>
</comment>
<gene>
    <name evidence="2" type="ORF">E6H02_07875</name>
</gene>
<feature type="transmembrane region" description="Helical" evidence="1">
    <location>
        <begin position="40"/>
        <end position="63"/>
    </location>
</feature>
<evidence type="ECO:0000313" key="2">
    <source>
        <dbReference type="EMBL" id="TMJ10635.1"/>
    </source>
</evidence>
<keyword evidence="1" id="KW-1133">Transmembrane helix</keyword>
<feature type="transmembrane region" description="Helical" evidence="1">
    <location>
        <begin position="7"/>
        <end position="28"/>
    </location>
</feature>
<evidence type="ECO:0000313" key="3">
    <source>
        <dbReference type="Proteomes" id="UP000320393"/>
    </source>
</evidence>
<organism evidence="2 3">
    <name type="scientific">Candidatus Segetimicrobium genomatis</name>
    <dbReference type="NCBI Taxonomy" id="2569760"/>
    <lineage>
        <taxon>Bacteria</taxon>
        <taxon>Bacillati</taxon>
        <taxon>Candidatus Sysuimicrobiota</taxon>
        <taxon>Candidatus Sysuimicrobiia</taxon>
        <taxon>Candidatus Sysuimicrobiales</taxon>
        <taxon>Candidatus Segetimicrobiaceae</taxon>
        <taxon>Candidatus Segetimicrobium</taxon>
    </lineage>
</organism>
<protein>
    <submittedName>
        <fullName evidence="2">Cytochrome C assembly protein</fullName>
    </submittedName>
</protein>
<dbReference type="EMBL" id="VBAM01000291">
    <property type="protein sequence ID" value="TMJ10635.1"/>
    <property type="molecule type" value="Genomic_DNA"/>
</dbReference>
<proteinExistence type="predicted"/>
<accession>A0A537LRL1</accession>
<reference evidence="2 3" key="1">
    <citation type="journal article" date="2019" name="Nat. Microbiol.">
        <title>Mediterranean grassland soil C-N compound turnover is dependent on rainfall and depth, and is mediated by genomically divergent microorganisms.</title>
        <authorList>
            <person name="Diamond S."/>
            <person name="Andeer P.F."/>
            <person name="Li Z."/>
            <person name="Crits-Christoph A."/>
            <person name="Burstein D."/>
            <person name="Anantharaman K."/>
            <person name="Lane K.R."/>
            <person name="Thomas B.C."/>
            <person name="Pan C."/>
            <person name="Northen T.R."/>
            <person name="Banfield J.F."/>
        </authorList>
    </citation>
    <scope>NUCLEOTIDE SEQUENCE [LARGE SCALE GENOMIC DNA]</scope>
    <source>
        <strain evidence="2">NP_5</strain>
    </source>
</reference>
<keyword evidence="1" id="KW-0812">Transmembrane</keyword>